<evidence type="ECO:0000313" key="3">
    <source>
        <dbReference type="EMBL" id="RKP18196.1"/>
    </source>
</evidence>
<dbReference type="InterPro" id="IPR000594">
    <property type="entry name" value="ThiF_NAD_FAD-bd"/>
</dbReference>
<evidence type="ECO:0000259" key="2">
    <source>
        <dbReference type="Pfam" id="PF16420"/>
    </source>
</evidence>
<dbReference type="GO" id="GO:0000422">
    <property type="term" value="P:autophagy of mitochondrion"/>
    <property type="evidence" value="ECO:0007669"/>
    <property type="project" value="TreeGrafter"/>
</dbReference>
<dbReference type="GO" id="GO:0019778">
    <property type="term" value="F:Atg12 activating enzyme activity"/>
    <property type="evidence" value="ECO:0007669"/>
    <property type="project" value="TreeGrafter"/>
</dbReference>
<name>A0A4P9YFI6_ROZAC</name>
<dbReference type="Gene3D" id="3.40.50.720">
    <property type="entry name" value="NAD(P)-binding Rossmann-like Domain"/>
    <property type="match status" value="1"/>
</dbReference>
<dbReference type="PANTHER" id="PTHR10953:SF3">
    <property type="entry name" value="UBIQUITIN-LIKE MODIFIER-ACTIVATING ENZYME ATG7"/>
    <property type="match status" value="1"/>
</dbReference>
<proteinExistence type="predicted"/>
<dbReference type="GO" id="GO:0019779">
    <property type="term" value="F:Atg8 activating enzyme activity"/>
    <property type="evidence" value="ECO:0007669"/>
    <property type="project" value="TreeGrafter"/>
</dbReference>
<dbReference type="InterPro" id="IPR042522">
    <property type="entry name" value="Atg7_N_1"/>
</dbReference>
<evidence type="ECO:0000259" key="1">
    <source>
        <dbReference type="Pfam" id="PF00899"/>
    </source>
</evidence>
<sequence length="545" mass="61745">MTPKAIEENETKVQLQLFKSIVDVNFWFRLVDLKKDVFKLDDNARPILAICQGRDHQAPTSIVECFKNECLNLQFCMIQGLLMNQNTLEDYADFDYRKYIKTQLEVYKEMLANNHWEKIEIGDFCNFFLVSYADLKKYKFHYTTGHILLTHGDLNLEFQRIDFTLLDYLNIDDAYSYMNDHGLQAVAVIANSFVRISKLNECSKETWKTAPDLDLEKISSLRCLLVGAGTLGCNVARCLLGWNIKCITFIDNGVVSPSNPVRQSLFVFDDCKNGGQYKAEVAAQRLKDIYPNVDCKGMVMSVPMPGHSIGDPASFKNDLAELMEVISLHDVIFLLTDSRESRWLPTLLGRLYNKIVISVAIGFDSFLVIRHGLREYNNSCYFCQDVIAPTNVNNTSLCLKSLQKRTLDQQCTVTRPGISMIASGTAVELLTSYVQSNLAKYRNALIDTSIGESVSNSTQDTLGTAYQQIRGFLSTYEFIKTSSPRFNECVACSEKIINEFKSDHIGFLERIFNNPGVLEEISGISSLKKDLDQQELEISFSEASE</sequence>
<dbReference type="GO" id="GO:0006995">
    <property type="term" value="P:cellular response to nitrogen starvation"/>
    <property type="evidence" value="ECO:0007669"/>
    <property type="project" value="TreeGrafter"/>
</dbReference>
<gene>
    <name evidence="3" type="ORF">ROZALSC1DRAFT_30088</name>
</gene>
<protein>
    <recommendedName>
        <fullName evidence="5">THIF-type NAD/FAD binding fold domain-containing protein</fullName>
    </recommendedName>
</protein>
<dbReference type="InterPro" id="IPR035985">
    <property type="entry name" value="Ubiquitin-activating_enz"/>
</dbReference>
<dbReference type="GO" id="GO:0000045">
    <property type="term" value="P:autophagosome assembly"/>
    <property type="evidence" value="ECO:0007669"/>
    <property type="project" value="TreeGrafter"/>
</dbReference>
<dbReference type="SUPFAM" id="SSF69572">
    <property type="entry name" value="Activating enzymes of the ubiquitin-like proteins"/>
    <property type="match status" value="1"/>
</dbReference>
<organism evidence="3 4">
    <name type="scientific">Rozella allomycis (strain CSF55)</name>
    <dbReference type="NCBI Taxonomy" id="988480"/>
    <lineage>
        <taxon>Eukaryota</taxon>
        <taxon>Fungi</taxon>
        <taxon>Fungi incertae sedis</taxon>
        <taxon>Cryptomycota</taxon>
        <taxon>Cryptomycota incertae sedis</taxon>
        <taxon>Rozella</taxon>
    </lineage>
</organism>
<dbReference type="InterPro" id="IPR032197">
    <property type="entry name" value="Atg7_N"/>
</dbReference>
<dbReference type="PANTHER" id="PTHR10953">
    <property type="entry name" value="UBIQUITIN-ACTIVATING ENZYME E1"/>
    <property type="match status" value="1"/>
</dbReference>
<feature type="domain" description="Ubiquitin-like modifier-activating enzyme Atg7 N-terminal" evidence="2">
    <location>
        <begin position="14"/>
        <end position="145"/>
    </location>
</feature>
<accession>A0A4P9YFI6</accession>
<dbReference type="Pfam" id="PF16420">
    <property type="entry name" value="ATG7_N"/>
    <property type="match status" value="1"/>
</dbReference>
<evidence type="ECO:0000313" key="4">
    <source>
        <dbReference type="Proteomes" id="UP000281549"/>
    </source>
</evidence>
<dbReference type="AlphaFoldDB" id="A0A4P9YFI6"/>
<dbReference type="GO" id="GO:0032446">
    <property type="term" value="P:protein modification by small protein conjugation"/>
    <property type="evidence" value="ECO:0007669"/>
    <property type="project" value="TreeGrafter"/>
</dbReference>
<dbReference type="GO" id="GO:0034727">
    <property type="term" value="P:piecemeal microautophagy of the nucleus"/>
    <property type="evidence" value="ECO:0007669"/>
    <property type="project" value="TreeGrafter"/>
</dbReference>
<reference evidence="4" key="1">
    <citation type="journal article" date="2018" name="Nat. Microbiol.">
        <title>Leveraging single-cell genomics to expand the fungal tree of life.</title>
        <authorList>
            <person name="Ahrendt S.R."/>
            <person name="Quandt C.A."/>
            <person name="Ciobanu D."/>
            <person name="Clum A."/>
            <person name="Salamov A."/>
            <person name="Andreopoulos B."/>
            <person name="Cheng J.F."/>
            <person name="Woyke T."/>
            <person name="Pelin A."/>
            <person name="Henrissat B."/>
            <person name="Reynolds N.K."/>
            <person name="Benny G.L."/>
            <person name="Smith M.E."/>
            <person name="James T.Y."/>
            <person name="Grigoriev I.V."/>
        </authorList>
    </citation>
    <scope>NUCLEOTIDE SEQUENCE [LARGE SCALE GENOMIC DNA]</scope>
    <source>
        <strain evidence="4">CSF55</strain>
    </source>
</reference>
<dbReference type="Gene3D" id="3.40.140.70">
    <property type="entry name" value="Ubiquitin-like modifier-activating enzyme ATG7 N-terminal domain"/>
    <property type="match status" value="1"/>
</dbReference>
<evidence type="ECO:0008006" key="5">
    <source>
        <dbReference type="Google" id="ProtNLM"/>
    </source>
</evidence>
<dbReference type="GO" id="GO:0000407">
    <property type="term" value="C:phagophore assembly site"/>
    <property type="evidence" value="ECO:0007669"/>
    <property type="project" value="TreeGrafter"/>
</dbReference>
<feature type="domain" description="THIF-type NAD/FAD binding fold" evidence="1">
    <location>
        <begin position="207"/>
        <end position="448"/>
    </location>
</feature>
<dbReference type="Pfam" id="PF00899">
    <property type="entry name" value="ThiF"/>
    <property type="match status" value="1"/>
</dbReference>
<dbReference type="EMBL" id="ML005532">
    <property type="protein sequence ID" value="RKP18196.1"/>
    <property type="molecule type" value="Genomic_DNA"/>
</dbReference>
<dbReference type="InterPro" id="IPR045886">
    <property type="entry name" value="ThiF/MoeB/HesA"/>
</dbReference>
<dbReference type="Proteomes" id="UP000281549">
    <property type="component" value="Unassembled WGS sequence"/>
</dbReference>